<feature type="signal peptide" evidence="1">
    <location>
        <begin position="1"/>
        <end position="24"/>
    </location>
</feature>
<feature type="chain" id="PRO_5041205726" description="Secreted protein" evidence="1">
    <location>
        <begin position="25"/>
        <end position="88"/>
    </location>
</feature>
<dbReference type="Proteomes" id="UP001175227">
    <property type="component" value="Unassembled WGS sequence"/>
</dbReference>
<proteinExistence type="predicted"/>
<comment type="caution">
    <text evidence="2">The sequence shown here is derived from an EMBL/GenBank/DDBJ whole genome shotgun (WGS) entry which is preliminary data.</text>
</comment>
<keyword evidence="1" id="KW-0732">Signal</keyword>
<evidence type="ECO:0000313" key="3">
    <source>
        <dbReference type="Proteomes" id="UP001175227"/>
    </source>
</evidence>
<sequence>MLSVHRHLWACCVLPRLLCFQVKAYIVSTERRLAFCLCATPKNRHFLRNNRSASTTNLGLLSISTNSLPPLPNPYPERPLTNVIIVES</sequence>
<organism evidence="2 3">
    <name type="scientific">Armillaria novae-zelandiae</name>
    <dbReference type="NCBI Taxonomy" id="153914"/>
    <lineage>
        <taxon>Eukaryota</taxon>
        <taxon>Fungi</taxon>
        <taxon>Dikarya</taxon>
        <taxon>Basidiomycota</taxon>
        <taxon>Agaricomycotina</taxon>
        <taxon>Agaricomycetes</taxon>
        <taxon>Agaricomycetidae</taxon>
        <taxon>Agaricales</taxon>
        <taxon>Marasmiineae</taxon>
        <taxon>Physalacriaceae</taxon>
        <taxon>Armillaria</taxon>
    </lineage>
</organism>
<dbReference type="EMBL" id="JAUEPR010000025">
    <property type="protein sequence ID" value="KAK0474763.1"/>
    <property type="molecule type" value="Genomic_DNA"/>
</dbReference>
<evidence type="ECO:0000313" key="2">
    <source>
        <dbReference type="EMBL" id="KAK0474763.1"/>
    </source>
</evidence>
<name>A0AA39U5J0_9AGAR</name>
<keyword evidence="3" id="KW-1185">Reference proteome</keyword>
<accession>A0AA39U5J0</accession>
<gene>
    <name evidence="2" type="ORF">IW261DRAFT_523946</name>
</gene>
<evidence type="ECO:0000256" key="1">
    <source>
        <dbReference type="SAM" id="SignalP"/>
    </source>
</evidence>
<reference evidence="2" key="1">
    <citation type="submission" date="2023-06" db="EMBL/GenBank/DDBJ databases">
        <authorList>
            <consortium name="Lawrence Berkeley National Laboratory"/>
            <person name="Ahrendt S."/>
            <person name="Sahu N."/>
            <person name="Indic B."/>
            <person name="Wong-Bajracharya J."/>
            <person name="Merenyi Z."/>
            <person name="Ke H.-M."/>
            <person name="Monk M."/>
            <person name="Kocsube S."/>
            <person name="Drula E."/>
            <person name="Lipzen A."/>
            <person name="Balint B."/>
            <person name="Henrissat B."/>
            <person name="Andreopoulos B."/>
            <person name="Martin F.M."/>
            <person name="Harder C.B."/>
            <person name="Rigling D."/>
            <person name="Ford K.L."/>
            <person name="Foster G.D."/>
            <person name="Pangilinan J."/>
            <person name="Papanicolaou A."/>
            <person name="Barry K."/>
            <person name="LaButti K."/>
            <person name="Viragh M."/>
            <person name="Koriabine M."/>
            <person name="Yan M."/>
            <person name="Riley R."/>
            <person name="Champramary S."/>
            <person name="Plett K.L."/>
            <person name="Tsai I.J."/>
            <person name="Slot J."/>
            <person name="Sipos G."/>
            <person name="Plett J."/>
            <person name="Nagy L.G."/>
            <person name="Grigoriev I.V."/>
        </authorList>
    </citation>
    <scope>NUCLEOTIDE SEQUENCE</scope>
    <source>
        <strain evidence="2">ICMP 16352</strain>
    </source>
</reference>
<dbReference type="AlphaFoldDB" id="A0AA39U5J0"/>
<evidence type="ECO:0008006" key="4">
    <source>
        <dbReference type="Google" id="ProtNLM"/>
    </source>
</evidence>
<protein>
    <recommendedName>
        <fullName evidence="4">Secreted protein</fullName>
    </recommendedName>
</protein>